<organism evidence="1">
    <name type="scientific">marine sediment metagenome</name>
    <dbReference type="NCBI Taxonomy" id="412755"/>
    <lineage>
        <taxon>unclassified sequences</taxon>
        <taxon>metagenomes</taxon>
        <taxon>ecological metagenomes</taxon>
    </lineage>
</organism>
<gene>
    <name evidence="1" type="ORF">LCGC14_0370470</name>
</gene>
<sequence>MSDKYILVFETMIFGGEDDGYQDRYSTWDEAVKGHRFACEKVNVKSQ</sequence>
<name>A0A0F9VSD1_9ZZZZ</name>
<comment type="caution">
    <text evidence="1">The sequence shown here is derived from an EMBL/GenBank/DDBJ whole genome shotgun (WGS) entry which is preliminary data.</text>
</comment>
<accession>A0A0F9VSD1</accession>
<evidence type="ECO:0000313" key="1">
    <source>
        <dbReference type="EMBL" id="KKN76361.1"/>
    </source>
</evidence>
<dbReference type="AlphaFoldDB" id="A0A0F9VSD1"/>
<dbReference type="EMBL" id="LAZR01000296">
    <property type="protein sequence ID" value="KKN76361.1"/>
    <property type="molecule type" value="Genomic_DNA"/>
</dbReference>
<protein>
    <submittedName>
        <fullName evidence="1">Uncharacterized protein</fullName>
    </submittedName>
</protein>
<proteinExistence type="predicted"/>
<reference evidence="1" key="1">
    <citation type="journal article" date="2015" name="Nature">
        <title>Complex archaea that bridge the gap between prokaryotes and eukaryotes.</title>
        <authorList>
            <person name="Spang A."/>
            <person name="Saw J.H."/>
            <person name="Jorgensen S.L."/>
            <person name="Zaremba-Niedzwiedzka K."/>
            <person name="Martijn J."/>
            <person name="Lind A.E."/>
            <person name="van Eijk R."/>
            <person name="Schleper C."/>
            <person name="Guy L."/>
            <person name="Ettema T.J."/>
        </authorList>
    </citation>
    <scope>NUCLEOTIDE SEQUENCE</scope>
</reference>